<gene>
    <name evidence="1" type="ORF">CINCED_3A016201</name>
</gene>
<protein>
    <submittedName>
        <fullName evidence="1">Uncharacterized protein</fullName>
    </submittedName>
</protein>
<evidence type="ECO:0000313" key="2">
    <source>
        <dbReference type="Proteomes" id="UP000325440"/>
    </source>
</evidence>
<name>A0A5E4MCN3_9HEMI</name>
<dbReference type="AlphaFoldDB" id="A0A5E4MCN3"/>
<dbReference type="Proteomes" id="UP000325440">
    <property type="component" value="Unassembled WGS sequence"/>
</dbReference>
<keyword evidence="2" id="KW-1185">Reference proteome</keyword>
<reference evidence="1 2" key="1">
    <citation type="submission" date="2019-08" db="EMBL/GenBank/DDBJ databases">
        <authorList>
            <person name="Alioto T."/>
            <person name="Alioto T."/>
            <person name="Gomez Garrido J."/>
        </authorList>
    </citation>
    <scope>NUCLEOTIDE SEQUENCE [LARGE SCALE GENOMIC DNA]</scope>
</reference>
<organism evidence="1 2">
    <name type="scientific">Cinara cedri</name>
    <dbReference type="NCBI Taxonomy" id="506608"/>
    <lineage>
        <taxon>Eukaryota</taxon>
        <taxon>Metazoa</taxon>
        <taxon>Ecdysozoa</taxon>
        <taxon>Arthropoda</taxon>
        <taxon>Hexapoda</taxon>
        <taxon>Insecta</taxon>
        <taxon>Pterygota</taxon>
        <taxon>Neoptera</taxon>
        <taxon>Paraneoptera</taxon>
        <taxon>Hemiptera</taxon>
        <taxon>Sternorrhyncha</taxon>
        <taxon>Aphidomorpha</taxon>
        <taxon>Aphidoidea</taxon>
        <taxon>Aphididae</taxon>
        <taxon>Lachninae</taxon>
        <taxon>Cinara</taxon>
    </lineage>
</organism>
<sequence>MLSRINDAHLKVVRDLEKKPSECQKRLGGVLNTNVRVIRSELRKAKFNHWKTLPQRDIGVTSYEHCMLTNGWVSNKISLTCRKWAYSLKISMNSMAKRTTGGRS</sequence>
<proteinExistence type="predicted"/>
<accession>A0A5E4MCN3</accession>
<evidence type="ECO:0000313" key="1">
    <source>
        <dbReference type="EMBL" id="VVC30020.1"/>
    </source>
</evidence>
<dbReference type="EMBL" id="CABPRJ010000503">
    <property type="protein sequence ID" value="VVC30020.1"/>
    <property type="molecule type" value="Genomic_DNA"/>
</dbReference>